<dbReference type="InterPro" id="IPR000801">
    <property type="entry name" value="Esterase-like"/>
</dbReference>
<evidence type="ECO:0000313" key="2">
    <source>
        <dbReference type="Proteomes" id="UP000176997"/>
    </source>
</evidence>
<protein>
    <recommendedName>
        <fullName evidence="3">Esterase</fullName>
    </recommendedName>
</protein>
<comment type="caution">
    <text evidence="1">The sequence shown here is derived from an EMBL/GenBank/DDBJ whole genome shotgun (WGS) entry which is preliminary data.</text>
</comment>
<dbReference type="PANTHER" id="PTHR48098:SF1">
    <property type="entry name" value="DIACYLGLYCEROL ACYLTRANSFERASE_MYCOLYLTRANSFERASE AG85A"/>
    <property type="match status" value="1"/>
</dbReference>
<evidence type="ECO:0008006" key="3">
    <source>
        <dbReference type="Google" id="ProtNLM"/>
    </source>
</evidence>
<dbReference type="InterPro" id="IPR029058">
    <property type="entry name" value="AB_hydrolase_fold"/>
</dbReference>
<sequence>WWNVNFDSGTDGWGAEDWLMGYVAGSGTAGNYSFTGPITGKTIPFRVYLPPSYSTQTTKRYPVIYHLHGAGAKYTSGTTNIETPYTAYMTSGKLPEAIIVFPDGNIDSFWADSYDGSILIETNVIKELVPYIDANYRTIATRESRAIQGFSMGGFGAMEYAVKFPSLFGTVVGLDGALTVWSDLLRLHPEITLKMFNNVEANFNTYSPYTNAQLNQSTVRTLGTKFFVLVGQLATDNGNWMNQLTALGIPYQFYDSTCQHSFSCITGNTADMDAVAAFLNANLVSTPTLDPLDTTAPTTPTSLTA</sequence>
<dbReference type="STRING" id="1802723.A2675_00155"/>
<dbReference type="Proteomes" id="UP000176997">
    <property type="component" value="Unassembled WGS sequence"/>
</dbReference>
<dbReference type="InterPro" id="IPR050583">
    <property type="entry name" value="Mycobacterial_A85_antigen"/>
</dbReference>
<dbReference type="SUPFAM" id="SSF53474">
    <property type="entry name" value="alpha/beta-Hydrolases"/>
    <property type="match status" value="1"/>
</dbReference>
<dbReference type="Pfam" id="PF00756">
    <property type="entry name" value="Esterase"/>
    <property type="match status" value="1"/>
</dbReference>
<dbReference type="Gene3D" id="3.40.50.1820">
    <property type="entry name" value="alpha/beta hydrolase"/>
    <property type="match status" value="1"/>
</dbReference>
<gene>
    <name evidence="1" type="ORF">A2675_00155</name>
</gene>
<dbReference type="GO" id="GO:0016747">
    <property type="term" value="F:acyltransferase activity, transferring groups other than amino-acyl groups"/>
    <property type="evidence" value="ECO:0007669"/>
    <property type="project" value="TreeGrafter"/>
</dbReference>
<dbReference type="PANTHER" id="PTHR48098">
    <property type="entry name" value="ENTEROCHELIN ESTERASE-RELATED"/>
    <property type="match status" value="1"/>
</dbReference>
<reference evidence="1 2" key="1">
    <citation type="journal article" date="2016" name="Nat. Commun.">
        <title>Thousands of microbial genomes shed light on interconnected biogeochemical processes in an aquifer system.</title>
        <authorList>
            <person name="Anantharaman K."/>
            <person name="Brown C.T."/>
            <person name="Hug L.A."/>
            <person name="Sharon I."/>
            <person name="Castelle C.J."/>
            <person name="Probst A.J."/>
            <person name="Thomas B.C."/>
            <person name="Singh A."/>
            <person name="Wilkins M.J."/>
            <person name="Karaoz U."/>
            <person name="Brodie E.L."/>
            <person name="Williams K.H."/>
            <person name="Hubbard S.S."/>
            <person name="Banfield J.F."/>
        </authorList>
    </citation>
    <scope>NUCLEOTIDE SEQUENCE [LARGE SCALE GENOMIC DNA]</scope>
</reference>
<accession>A0A1G2SAG5</accession>
<feature type="non-terminal residue" evidence="1">
    <location>
        <position position="1"/>
    </location>
</feature>
<proteinExistence type="predicted"/>
<feature type="non-terminal residue" evidence="1">
    <location>
        <position position="305"/>
    </location>
</feature>
<dbReference type="EMBL" id="MHUS01000004">
    <property type="protein sequence ID" value="OHA82030.1"/>
    <property type="molecule type" value="Genomic_DNA"/>
</dbReference>
<name>A0A1G2SAG5_9BACT</name>
<organism evidence="1 2">
    <name type="scientific">Candidatus Yonathbacteria bacterium RIFCSPHIGHO2_01_FULL_51_10</name>
    <dbReference type="NCBI Taxonomy" id="1802723"/>
    <lineage>
        <taxon>Bacteria</taxon>
        <taxon>Candidatus Yonathiibacteriota</taxon>
    </lineage>
</organism>
<dbReference type="AlphaFoldDB" id="A0A1G2SAG5"/>
<evidence type="ECO:0000313" key="1">
    <source>
        <dbReference type="EMBL" id="OHA82030.1"/>
    </source>
</evidence>